<evidence type="ECO:0000256" key="1">
    <source>
        <dbReference type="ARBA" id="ARBA00022505"/>
    </source>
</evidence>
<evidence type="ECO:0000259" key="3">
    <source>
        <dbReference type="SMART" id="SM01008"/>
    </source>
</evidence>
<dbReference type="SUPFAM" id="SSF56003">
    <property type="entry name" value="Molybdenum cofactor-binding domain"/>
    <property type="match status" value="1"/>
</dbReference>
<sequence length="721" mass="76870">MIEDRAPTRYEAAQKVTGAARYQGEVRAAGMLHAALVTAPMPSARVLGIDTARARALAGCVEVLTHENALRIPPAAFLTLLQEPVVHFAGQPVALVLAETPETARAAAALVEVRYAPMPAVTALEQARDEAYAPRTAGLTATDSRRGEPEAALAAAAVRLDHCYTTPTHNHLAIEPQVVLADWNGSDLLVQTPSQAVFAHRAGLARCFGLDIERVRVISPYLGGGFGSKGGAWFPCLVLGCLAAKQLGRPVRLELLRAQMFTLVGRRQETVQQLKIGAARDGRLAALLHDTVAQTSTYGEYADPVATPTRMMYACPNVATTHRLVRVNAPQPNPARAPGEGPGSFALESAIDELAYKLDLDPIELRRRNFADHDQHAGLPWSSNGLLECYRAGAEAFGWARRPSKPGTLSDGRHALGWGMAGACYPAYRIASQAAVRINLDGRVEVRCGTQDMGSGTYTVLAQLAAEALGVPYAAVDVALGDTLLPEGPYSGGSMATASFTPAVEDAARRLRRDLIARAVADPRSPMHGRQPDQVSIADGVMRAGNRSEPLIELLARVAPQGIEAAANAAPNTKPAHSYYGFGAVFAEVRVDPDLGEIRVTRLTGAYATGRILNPLLARSQFVGGLIWGIGMALHEKTVMDKNLGRIVNDNLADYLIPVHADMPRFDIHMLTEDEPHLGSGGVKGIGMLGTCGTAAAIANAVFHATGRRIRDLPIRLEQLL</sequence>
<dbReference type="GO" id="GO:0005506">
    <property type="term" value="F:iron ion binding"/>
    <property type="evidence" value="ECO:0007669"/>
    <property type="project" value="InterPro"/>
</dbReference>
<dbReference type="Pfam" id="PF20256">
    <property type="entry name" value="MoCoBD_2"/>
    <property type="match status" value="1"/>
</dbReference>
<dbReference type="SUPFAM" id="SSF54665">
    <property type="entry name" value="CO dehydrogenase molybdoprotein N-domain-like"/>
    <property type="match status" value="1"/>
</dbReference>
<dbReference type="Pfam" id="PF01315">
    <property type="entry name" value="Ald_Xan_dh_C"/>
    <property type="match status" value="1"/>
</dbReference>
<evidence type="ECO:0000313" key="5">
    <source>
        <dbReference type="Proteomes" id="UP000321058"/>
    </source>
</evidence>
<keyword evidence="1" id="KW-0500">Molybdenum</keyword>
<organism evidence="4 5">
    <name type="scientific">Reyranella soli</name>
    <dbReference type="NCBI Taxonomy" id="1230389"/>
    <lineage>
        <taxon>Bacteria</taxon>
        <taxon>Pseudomonadati</taxon>
        <taxon>Pseudomonadota</taxon>
        <taxon>Alphaproteobacteria</taxon>
        <taxon>Hyphomicrobiales</taxon>
        <taxon>Reyranellaceae</taxon>
        <taxon>Reyranella</taxon>
    </lineage>
</organism>
<comment type="caution">
    <text evidence="4">The sequence shown here is derived from an EMBL/GenBank/DDBJ whole genome shotgun (WGS) entry which is preliminary data.</text>
</comment>
<dbReference type="InterPro" id="IPR000674">
    <property type="entry name" value="Ald_Oxase/Xan_DH_a/b"/>
</dbReference>
<keyword evidence="5" id="KW-1185">Reference proteome</keyword>
<feature type="domain" description="Aldehyde oxidase/xanthine dehydrogenase a/b hammerhead" evidence="3">
    <location>
        <begin position="17"/>
        <end position="119"/>
    </location>
</feature>
<dbReference type="InterPro" id="IPR036856">
    <property type="entry name" value="Ald_Oxase/Xan_DH_a/b_sf"/>
</dbReference>
<proteinExistence type="predicted"/>
<dbReference type="GO" id="GO:0016491">
    <property type="term" value="F:oxidoreductase activity"/>
    <property type="evidence" value="ECO:0007669"/>
    <property type="project" value="UniProtKB-KW"/>
</dbReference>
<dbReference type="Pfam" id="PF02738">
    <property type="entry name" value="MoCoBD_1"/>
    <property type="match status" value="1"/>
</dbReference>
<dbReference type="OrthoDB" id="8428274at2"/>
<keyword evidence="2" id="KW-0560">Oxidoreductase</keyword>
<dbReference type="InterPro" id="IPR046867">
    <property type="entry name" value="AldOxase/xan_DH_MoCoBD2"/>
</dbReference>
<dbReference type="PANTHER" id="PTHR11908">
    <property type="entry name" value="XANTHINE DEHYDROGENASE"/>
    <property type="match status" value="1"/>
</dbReference>
<dbReference type="EMBL" id="BKAJ01000018">
    <property type="protein sequence ID" value="GEP53886.1"/>
    <property type="molecule type" value="Genomic_DNA"/>
</dbReference>
<evidence type="ECO:0000256" key="2">
    <source>
        <dbReference type="ARBA" id="ARBA00023002"/>
    </source>
</evidence>
<dbReference type="InterPro" id="IPR008274">
    <property type="entry name" value="AldOxase/xan_DH_MoCoBD1"/>
</dbReference>
<dbReference type="InterPro" id="IPR016208">
    <property type="entry name" value="Ald_Oxase/xanthine_DH-like"/>
</dbReference>
<dbReference type="RefSeq" id="WP_147146995.1">
    <property type="nucleotide sequence ID" value="NZ_BKAJ01000018.1"/>
</dbReference>
<evidence type="ECO:0000313" key="4">
    <source>
        <dbReference type="EMBL" id="GEP53886.1"/>
    </source>
</evidence>
<accession>A0A512N4H7</accession>
<protein>
    <submittedName>
        <fullName evidence="4">Acylaldehyde oxidase</fullName>
    </submittedName>
</protein>
<dbReference type="Gene3D" id="3.30.365.10">
    <property type="entry name" value="Aldehyde oxidase/xanthine dehydrogenase, molybdopterin binding domain"/>
    <property type="match status" value="4"/>
</dbReference>
<dbReference type="PANTHER" id="PTHR11908:SF132">
    <property type="entry name" value="ALDEHYDE OXIDASE 1-RELATED"/>
    <property type="match status" value="1"/>
</dbReference>
<dbReference type="InterPro" id="IPR037165">
    <property type="entry name" value="AldOxase/xan_DH_Mopterin-bd_sf"/>
</dbReference>
<dbReference type="AlphaFoldDB" id="A0A512N4H7"/>
<gene>
    <name evidence="4" type="ORF">RSO01_10520</name>
</gene>
<dbReference type="Gene3D" id="3.90.1170.50">
    <property type="entry name" value="Aldehyde oxidase/xanthine dehydrogenase, a/b hammerhead"/>
    <property type="match status" value="1"/>
</dbReference>
<dbReference type="SMART" id="SM01008">
    <property type="entry name" value="Ald_Xan_dh_C"/>
    <property type="match status" value="1"/>
</dbReference>
<reference evidence="4 5" key="1">
    <citation type="submission" date="2019-07" db="EMBL/GenBank/DDBJ databases">
        <title>Whole genome shotgun sequence of Reyranella soli NBRC 108950.</title>
        <authorList>
            <person name="Hosoyama A."/>
            <person name="Uohara A."/>
            <person name="Ohji S."/>
            <person name="Ichikawa N."/>
        </authorList>
    </citation>
    <scope>NUCLEOTIDE SEQUENCE [LARGE SCALE GENOMIC DNA]</scope>
    <source>
        <strain evidence="4 5">NBRC 108950</strain>
    </source>
</reference>
<name>A0A512N4H7_9HYPH</name>
<dbReference type="Proteomes" id="UP000321058">
    <property type="component" value="Unassembled WGS sequence"/>
</dbReference>